<dbReference type="SUPFAM" id="SSF55486">
    <property type="entry name" value="Metalloproteases ('zincins'), catalytic domain"/>
    <property type="match status" value="1"/>
</dbReference>
<proteinExistence type="predicted"/>
<dbReference type="AlphaFoldDB" id="A0A3B3VS31"/>
<name>A0A3B3VS31_9TELE</name>
<dbReference type="GO" id="GO:0008237">
    <property type="term" value="F:metallopeptidase activity"/>
    <property type="evidence" value="ECO:0007669"/>
    <property type="project" value="InterPro"/>
</dbReference>
<organism evidence="3 4">
    <name type="scientific">Poecilia latipinna</name>
    <name type="common">sailfin molly</name>
    <dbReference type="NCBI Taxonomy" id="48699"/>
    <lineage>
        <taxon>Eukaryota</taxon>
        <taxon>Metazoa</taxon>
        <taxon>Chordata</taxon>
        <taxon>Craniata</taxon>
        <taxon>Vertebrata</taxon>
        <taxon>Euteleostomi</taxon>
        <taxon>Actinopterygii</taxon>
        <taxon>Neopterygii</taxon>
        <taxon>Teleostei</taxon>
        <taxon>Neoteleostei</taxon>
        <taxon>Acanthomorphata</taxon>
        <taxon>Ovalentaria</taxon>
        <taxon>Atherinomorphae</taxon>
        <taxon>Cyprinodontiformes</taxon>
        <taxon>Poeciliidae</taxon>
        <taxon>Poeciliinae</taxon>
        <taxon>Poecilia</taxon>
    </lineage>
</organism>
<dbReference type="PANTHER" id="PTHR11905">
    <property type="entry name" value="ADAM A DISINTEGRIN AND METALLOPROTEASE DOMAIN"/>
    <property type="match status" value="1"/>
</dbReference>
<keyword evidence="4" id="KW-1185">Reference proteome</keyword>
<dbReference type="STRING" id="48699.ENSPLAP00000027836"/>
<sequence>MRITPRFVSLLLCLVNAALASQFESEEVVPVRINSRIGGRFWKRSEENPIFTLKAFGRNLTLNLIPDTSFLSPAFNIQGVSAGYTATLRSASGAQPELRSDHNGSKNRTQESEGRLRRCFFSGNVGQDENSLVAVSLCSGIFGSFISEGKEYLIEPKLRSGQRPDSAEQLHVIRRRILAENRGVSLLFTHGGSDARREARRKRFVSEPRFIETLAVADSTMTHFYGDEIKHYVLTLMSMVAQLYKHPSIKNSVNIVVVKMLVVEDEEAGPELSSNGGVALRNFCSWQQLFNPPSQRHPEHYDTAMLFTREVRGGPLACCLLVMSSGF</sequence>
<evidence type="ECO:0000313" key="3">
    <source>
        <dbReference type="Ensembl" id="ENSPLAP00000027836.1"/>
    </source>
</evidence>
<accession>A0A3B3VS31</accession>
<dbReference type="Ensembl" id="ENSPLAT00000021197.1">
    <property type="protein sequence ID" value="ENSPLAP00000027836.1"/>
    <property type="gene ID" value="ENSPLAG00000016725.1"/>
</dbReference>
<feature type="chain" id="PRO_5017425393" evidence="2">
    <location>
        <begin position="21"/>
        <end position="327"/>
    </location>
</feature>
<dbReference type="InterPro" id="IPR024079">
    <property type="entry name" value="MetalloPept_cat_dom_sf"/>
</dbReference>
<evidence type="ECO:0000256" key="1">
    <source>
        <dbReference type="SAM" id="MobiDB-lite"/>
    </source>
</evidence>
<dbReference type="GeneTree" id="ENSGT00940000159642"/>
<feature type="signal peptide" evidence="2">
    <location>
        <begin position="1"/>
        <end position="20"/>
    </location>
</feature>
<evidence type="ECO:0000313" key="4">
    <source>
        <dbReference type="Proteomes" id="UP000261500"/>
    </source>
</evidence>
<feature type="region of interest" description="Disordered" evidence="1">
    <location>
        <begin position="93"/>
        <end position="113"/>
    </location>
</feature>
<dbReference type="Proteomes" id="UP000261500">
    <property type="component" value="Unplaced"/>
</dbReference>
<keyword evidence="2" id="KW-0732">Signal</keyword>
<dbReference type="PANTHER" id="PTHR11905:SF256">
    <property type="entry name" value="PEPTIDASE M12B DOMAIN-CONTAINING PROTEIN"/>
    <property type="match status" value="1"/>
</dbReference>
<dbReference type="Gene3D" id="3.40.390.10">
    <property type="entry name" value="Collagenase (Catalytic Domain)"/>
    <property type="match status" value="1"/>
</dbReference>
<evidence type="ECO:0000256" key="2">
    <source>
        <dbReference type="SAM" id="SignalP"/>
    </source>
</evidence>
<protein>
    <submittedName>
        <fullName evidence="3">Uncharacterized protein</fullName>
    </submittedName>
</protein>
<reference evidence="3" key="1">
    <citation type="submission" date="2025-08" db="UniProtKB">
        <authorList>
            <consortium name="Ensembl"/>
        </authorList>
    </citation>
    <scope>IDENTIFICATION</scope>
</reference>
<reference evidence="3" key="2">
    <citation type="submission" date="2025-09" db="UniProtKB">
        <authorList>
            <consortium name="Ensembl"/>
        </authorList>
    </citation>
    <scope>IDENTIFICATION</scope>
</reference>
<feature type="compositionally biased region" description="Basic and acidic residues" evidence="1">
    <location>
        <begin position="98"/>
        <end position="113"/>
    </location>
</feature>